<dbReference type="EMBL" id="MT151386">
    <property type="protein sequence ID" value="QIW89157.1"/>
    <property type="molecule type" value="Genomic_DNA"/>
</dbReference>
<accession>A0A6H0X5P5</accession>
<sequence length="80" mass="9451">MEPILLRSAYDYLKVKYAMENKEKYVAVAFDDISVESLNVMSMMNVIQDYLHIYGYKVSEYGKMNADEDVKGYLYERIED</sequence>
<protein>
    <submittedName>
        <fullName evidence="1">Uncharacterized protein</fullName>
    </submittedName>
</protein>
<name>A0A6H0X5P5_BPTWO</name>
<organism evidence="1 2">
    <name type="scientific">Staphylococcus phage Twort (strain DSM 17442 / HER 48)</name>
    <name type="common">Bacteriophage Twort</name>
    <dbReference type="NCBI Taxonomy" id="2908167"/>
    <lineage>
        <taxon>Viruses</taxon>
        <taxon>Duplodnaviria</taxon>
        <taxon>Heunggongvirae</taxon>
        <taxon>Uroviricota</taxon>
        <taxon>Caudoviricetes</taxon>
        <taxon>Herelleviridae</taxon>
        <taxon>Twortvirinae</taxon>
        <taxon>Twortvirus</taxon>
        <taxon>Twortvirus twort</taxon>
    </lineage>
</organism>
<evidence type="ECO:0000313" key="2">
    <source>
        <dbReference type="Proteomes" id="UP000503318"/>
    </source>
</evidence>
<reference evidence="1 2" key="1">
    <citation type="submission" date="2020-03" db="EMBL/GenBank/DDBJ databases">
        <title>Variable regions in the genome of staphylococcal bacteriophage Twort.</title>
        <authorList>
            <person name="Glowacka-Rutkowska A."/>
            <person name="Gawor J."/>
            <person name="Lobocka M."/>
        </authorList>
    </citation>
    <scope>NUCLEOTIDE SEQUENCE [LARGE SCALE GENOMIC DNA]</scope>
</reference>
<organismHost>
    <name type="scientific">Twortvirus twort</name>
    <dbReference type="NCBI Taxonomy" id="55510"/>
</organismHost>
<dbReference type="RefSeq" id="YP_238619.1">
    <property type="nucleotide sequence ID" value="NC_007021.1"/>
</dbReference>
<gene>
    <name evidence="1" type="ORF">TwortDSMZ_159</name>
</gene>
<dbReference type="KEGG" id="vg:5130468"/>
<dbReference type="Proteomes" id="UP000503318">
    <property type="component" value="Segment"/>
</dbReference>
<evidence type="ECO:0000313" key="1">
    <source>
        <dbReference type="EMBL" id="QIW89157.1"/>
    </source>
</evidence>
<dbReference type="OrthoDB" id="18665at10239"/>
<proteinExistence type="predicted"/>